<feature type="transmembrane region" description="Helical" evidence="7">
    <location>
        <begin position="78"/>
        <end position="97"/>
    </location>
</feature>
<dbReference type="RefSeq" id="WP_247630344.1">
    <property type="nucleotide sequence ID" value="NZ_JAHWXN010000001.1"/>
</dbReference>
<keyword evidence="6 7" id="KW-0472">Membrane</keyword>
<evidence type="ECO:0000313" key="9">
    <source>
        <dbReference type="EMBL" id="MCK2037024.1"/>
    </source>
</evidence>
<evidence type="ECO:0000256" key="7">
    <source>
        <dbReference type="SAM" id="Phobius"/>
    </source>
</evidence>
<evidence type="ECO:0000256" key="2">
    <source>
        <dbReference type="ARBA" id="ARBA00022448"/>
    </source>
</evidence>
<evidence type="ECO:0000259" key="8">
    <source>
        <dbReference type="PROSITE" id="PS50850"/>
    </source>
</evidence>
<feature type="transmembrane region" description="Helical" evidence="7">
    <location>
        <begin position="220"/>
        <end position="237"/>
    </location>
</feature>
<comment type="subcellular location">
    <subcellularLocation>
        <location evidence="1">Cell membrane</location>
        <topology evidence="1">Multi-pass membrane protein</topology>
    </subcellularLocation>
</comment>
<dbReference type="Pfam" id="PF07690">
    <property type="entry name" value="MFS_1"/>
    <property type="match status" value="1"/>
</dbReference>
<dbReference type="PANTHER" id="PTHR23517:SF2">
    <property type="entry name" value="MULTIDRUG RESISTANCE PROTEIN MDTH"/>
    <property type="match status" value="1"/>
</dbReference>
<dbReference type="InterPro" id="IPR020846">
    <property type="entry name" value="MFS_dom"/>
</dbReference>
<dbReference type="InterPro" id="IPR050171">
    <property type="entry name" value="MFS_Transporters"/>
</dbReference>
<feature type="transmembrane region" description="Helical" evidence="7">
    <location>
        <begin position="257"/>
        <end position="278"/>
    </location>
</feature>
<proteinExistence type="predicted"/>
<dbReference type="Proteomes" id="UP001300096">
    <property type="component" value="Unassembled WGS sequence"/>
</dbReference>
<feature type="transmembrane region" description="Helical" evidence="7">
    <location>
        <begin position="317"/>
        <end position="342"/>
    </location>
</feature>
<feature type="transmembrane region" description="Helical" evidence="7">
    <location>
        <begin position="383"/>
        <end position="402"/>
    </location>
</feature>
<dbReference type="InterPro" id="IPR036259">
    <property type="entry name" value="MFS_trans_sf"/>
</dbReference>
<comment type="caution">
    <text evidence="9">The sequence shown here is derived from an EMBL/GenBank/DDBJ whole genome shotgun (WGS) entry which is preliminary data.</text>
</comment>
<evidence type="ECO:0000256" key="3">
    <source>
        <dbReference type="ARBA" id="ARBA00022475"/>
    </source>
</evidence>
<keyword evidence="3" id="KW-1003">Cell membrane</keyword>
<evidence type="ECO:0000256" key="5">
    <source>
        <dbReference type="ARBA" id="ARBA00022989"/>
    </source>
</evidence>
<feature type="transmembrane region" description="Helical" evidence="7">
    <location>
        <begin position="354"/>
        <end position="377"/>
    </location>
</feature>
<keyword evidence="10" id="KW-1185">Reference proteome</keyword>
<organism evidence="9 10">
    <name type="scientific">Microbacterium croceum</name>
    <dbReference type="NCBI Taxonomy" id="2851645"/>
    <lineage>
        <taxon>Bacteria</taxon>
        <taxon>Bacillati</taxon>
        <taxon>Actinomycetota</taxon>
        <taxon>Actinomycetes</taxon>
        <taxon>Micrococcales</taxon>
        <taxon>Microbacteriaceae</taxon>
        <taxon>Microbacterium</taxon>
    </lineage>
</organism>
<feature type="transmembrane region" description="Helical" evidence="7">
    <location>
        <begin position="109"/>
        <end position="130"/>
    </location>
</feature>
<sequence>MTAIREIRALPRPALLLLAGSAVSNVGSGLVMPLLVIYLSEVRGFETSLALSAVAITSAAALLGGLVGGWASDRVGRVQTLAISMALAAVGTAWVAFVGTPAQMVGATIVFGLGVGANASWMALLAEAVAPEQRATAFGTNFGLANAAIGVGAVASGLFVSIDAPWTFQLVYLLNALSFVLGGLIMVLAVRRGRSETSPSESSKPVTHPRGSYLGLLRNRSLVIVLLIAFVLFLVAYSQLEAGVPGLLVAEAGISPLHLSILIVTDTVVAVVAQFFMLGVIQRVPMKIRITVAAVTWTVFWAVLVVAVDLHDADLRLLLLCAGAAVASVGGAFFAVSVPVLVHEAAADHERGRANALYGLSTSIGFTLGPALVSVFVSQGHSMLFAWIAIVITLIIAILALVPGIVATSPHPVTVEENAESHA</sequence>
<feature type="domain" description="Major facilitator superfamily (MFS) profile" evidence="8">
    <location>
        <begin position="13"/>
        <end position="406"/>
    </location>
</feature>
<dbReference type="InterPro" id="IPR011701">
    <property type="entry name" value="MFS"/>
</dbReference>
<reference evidence="9 10" key="1">
    <citation type="submission" date="2021-06" db="EMBL/GenBank/DDBJ databases">
        <title>Genome-based taxonomic framework of Microbacterium strains isolated from marine environment, the description of four new species and reclassification of four preexisting species.</title>
        <authorList>
            <person name="Lee S.D."/>
            <person name="Kim S.-M."/>
            <person name="Byeon Y.-S."/>
            <person name="Yang H.L."/>
            <person name="Kim I.S."/>
        </authorList>
    </citation>
    <scope>NUCLEOTIDE SEQUENCE [LARGE SCALE GENOMIC DNA]</scope>
    <source>
        <strain evidence="9 10">SSW1-49</strain>
    </source>
</reference>
<keyword evidence="2" id="KW-0813">Transport</keyword>
<name>A0ABT0FGI4_9MICO</name>
<keyword evidence="4 7" id="KW-0812">Transmembrane</keyword>
<feature type="transmembrane region" description="Helical" evidence="7">
    <location>
        <begin position="168"/>
        <end position="190"/>
    </location>
</feature>
<feature type="transmembrane region" description="Helical" evidence="7">
    <location>
        <begin position="290"/>
        <end position="311"/>
    </location>
</feature>
<keyword evidence="5 7" id="KW-1133">Transmembrane helix</keyword>
<evidence type="ECO:0000256" key="4">
    <source>
        <dbReference type="ARBA" id="ARBA00022692"/>
    </source>
</evidence>
<gene>
    <name evidence="9" type="ORF">KZC51_12870</name>
</gene>
<evidence type="ECO:0000256" key="1">
    <source>
        <dbReference type="ARBA" id="ARBA00004651"/>
    </source>
</evidence>
<feature type="transmembrane region" description="Helical" evidence="7">
    <location>
        <begin position="50"/>
        <end position="71"/>
    </location>
</feature>
<dbReference type="EMBL" id="JAHWXN010000001">
    <property type="protein sequence ID" value="MCK2037024.1"/>
    <property type="molecule type" value="Genomic_DNA"/>
</dbReference>
<feature type="transmembrane region" description="Helical" evidence="7">
    <location>
        <begin position="14"/>
        <end position="38"/>
    </location>
</feature>
<accession>A0ABT0FGI4</accession>
<dbReference type="PANTHER" id="PTHR23517">
    <property type="entry name" value="RESISTANCE PROTEIN MDTM, PUTATIVE-RELATED-RELATED"/>
    <property type="match status" value="1"/>
</dbReference>
<evidence type="ECO:0000313" key="10">
    <source>
        <dbReference type="Proteomes" id="UP001300096"/>
    </source>
</evidence>
<evidence type="ECO:0000256" key="6">
    <source>
        <dbReference type="ARBA" id="ARBA00023136"/>
    </source>
</evidence>
<protein>
    <submittedName>
        <fullName evidence="9">MFS transporter</fullName>
    </submittedName>
</protein>
<dbReference type="SUPFAM" id="SSF103473">
    <property type="entry name" value="MFS general substrate transporter"/>
    <property type="match status" value="1"/>
</dbReference>
<dbReference type="PROSITE" id="PS50850">
    <property type="entry name" value="MFS"/>
    <property type="match status" value="1"/>
</dbReference>
<dbReference type="Gene3D" id="1.20.1250.20">
    <property type="entry name" value="MFS general substrate transporter like domains"/>
    <property type="match status" value="1"/>
</dbReference>
<feature type="transmembrane region" description="Helical" evidence="7">
    <location>
        <begin position="142"/>
        <end position="162"/>
    </location>
</feature>